<dbReference type="GO" id="GO:0016491">
    <property type="term" value="F:oxidoreductase activity"/>
    <property type="evidence" value="ECO:0007669"/>
    <property type="project" value="UniProtKB-KW"/>
</dbReference>
<feature type="domain" description="Gfo/Idh/MocA-like oxidoreductase N-terminal" evidence="2">
    <location>
        <begin position="18"/>
        <end position="136"/>
    </location>
</feature>
<evidence type="ECO:0000259" key="3">
    <source>
        <dbReference type="Pfam" id="PF22725"/>
    </source>
</evidence>
<feature type="domain" description="GFO/IDH/MocA-like oxidoreductase" evidence="3">
    <location>
        <begin position="146"/>
        <end position="265"/>
    </location>
</feature>
<accession>A0A2M7SDR8</accession>
<dbReference type="Proteomes" id="UP000229307">
    <property type="component" value="Unassembled WGS sequence"/>
</dbReference>
<dbReference type="SUPFAM" id="SSF51735">
    <property type="entry name" value="NAD(P)-binding Rossmann-fold domains"/>
    <property type="match status" value="1"/>
</dbReference>
<dbReference type="GO" id="GO:0000166">
    <property type="term" value="F:nucleotide binding"/>
    <property type="evidence" value="ECO:0007669"/>
    <property type="project" value="InterPro"/>
</dbReference>
<proteinExistence type="predicted"/>
<organism evidence="4 5">
    <name type="scientific">Candidatus Desantisbacteria bacterium CG_4_10_14_0_8_um_filter_48_22</name>
    <dbReference type="NCBI Taxonomy" id="1974543"/>
    <lineage>
        <taxon>Bacteria</taxon>
        <taxon>Candidatus Desantisiibacteriota</taxon>
    </lineage>
</organism>
<dbReference type="Pfam" id="PF22725">
    <property type="entry name" value="GFO_IDH_MocA_C3"/>
    <property type="match status" value="1"/>
</dbReference>
<evidence type="ECO:0000259" key="2">
    <source>
        <dbReference type="Pfam" id="PF01408"/>
    </source>
</evidence>
<comment type="caution">
    <text evidence="4">The sequence shown here is derived from an EMBL/GenBank/DDBJ whole genome shotgun (WGS) entry which is preliminary data.</text>
</comment>
<keyword evidence="1" id="KW-0560">Oxidoreductase</keyword>
<evidence type="ECO:0000313" key="4">
    <source>
        <dbReference type="EMBL" id="PIZ17658.1"/>
    </source>
</evidence>
<dbReference type="Gene3D" id="3.40.50.720">
    <property type="entry name" value="NAD(P)-binding Rossmann-like Domain"/>
    <property type="match status" value="1"/>
</dbReference>
<dbReference type="Gene3D" id="3.30.360.10">
    <property type="entry name" value="Dihydrodipicolinate Reductase, domain 2"/>
    <property type="match status" value="1"/>
</dbReference>
<dbReference type="Pfam" id="PF01408">
    <property type="entry name" value="GFO_IDH_MocA"/>
    <property type="match status" value="1"/>
</dbReference>
<sequence length="390" mass="44285">MNLAVKSEAIRMSMRKVKLGIVGCGWGSRDLYGSFFRYLENGELVAAADADEKSARAYQEQTGCKRIYTDLGSLLKDKEVEAVMVLTPPSVHCKQVEQIAEAGKHVYCEKPMAITVEEADEMTSACRKNKVKLQIAFMKRFNPSFLLCKKLIEEGRLGDVFEMRAIWDNARAYASAENYRHRLPGGGYLQEDGSHPLDVCRWWMGEVKEVSGNAMLVMSDRIENDDVACVIMKHKSGAMSTLHITMLTHRRGLESYEVFGTKGTLLMEWPYHSTHTLEPAIIKLYEKSSKVTDLTLSTSWSPQKEMEKSWQYLNELRYFCGCVINNREPSVTGKDGRAVVEIVNAAYLSSQKGIKVKLPLEKSPDITKFFKELRKSSKWKIGKDLWGSRY</sequence>
<dbReference type="InterPro" id="IPR050463">
    <property type="entry name" value="Gfo/Idh/MocA_oxidrdct_glycsds"/>
</dbReference>
<dbReference type="PANTHER" id="PTHR43818">
    <property type="entry name" value="BCDNA.GH03377"/>
    <property type="match status" value="1"/>
</dbReference>
<dbReference type="SUPFAM" id="SSF55347">
    <property type="entry name" value="Glyceraldehyde-3-phosphate dehydrogenase-like, C-terminal domain"/>
    <property type="match status" value="1"/>
</dbReference>
<dbReference type="InterPro" id="IPR000683">
    <property type="entry name" value="Gfo/Idh/MocA-like_OxRdtase_N"/>
</dbReference>
<dbReference type="PANTHER" id="PTHR43818:SF11">
    <property type="entry name" value="BCDNA.GH03377"/>
    <property type="match status" value="1"/>
</dbReference>
<dbReference type="InterPro" id="IPR036291">
    <property type="entry name" value="NAD(P)-bd_dom_sf"/>
</dbReference>
<dbReference type="EMBL" id="PFMR01000097">
    <property type="protein sequence ID" value="PIZ17658.1"/>
    <property type="molecule type" value="Genomic_DNA"/>
</dbReference>
<gene>
    <name evidence="4" type="ORF">COY52_03565</name>
</gene>
<dbReference type="InterPro" id="IPR055170">
    <property type="entry name" value="GFO_IDH_MocA-like_dom"/>
</dbReference>
<evidence type="ECO:0000256" key="1">
    <source>
        <dbReference type="ARBA" id="ARBA00023002"/>
    </source>
</evidence>
<reference evidence="5" key="1">
    <citation type="submission" date="2017-09" db="EMBL/GenBank/DDBJ databases">
        <title>Depth-based differentiation of microbial function through sediment-hosted aquifers and enrichment of novel symbionts in the deep terrestrial subsurface.</title>
        <authorList>
            <person name="Probst A.J."/>
            <person name="Ladd B."/>
            <person name="Jarett J.K."/>
            <person name="Geller-Mcgrath D.E."/>
            <person name="Sieber C.M.K."/>
            <person name="Emerson J.B."/>
            <person name="Anantharaman K."/>
            <person name="Thomas B.C."/>
            <person name="Malmstrom R."/>
            <person name="Stieglmeier M."/>
            <person name="Klingl A."/>
            <person name="Woyke T."/>
            <person name="Ryan C.M."/>
            <person name="Banfield J.F."/>
        </authorList>
    </citation>
    <scope>NUCLEOTIDE SEQUENCE [LARGE SCALE GENOMIC DNA]</scope>
</reference>
<protein>
    <recommendedName>
        <fullName evidence="6">Gfo/Idh/MocA family oxidoreductase</fullName>
    </recommendedName>
</protein>
<evidence type="ECO:0008006" key="6">
    <source>
        <dbReference type="Google" id="ProtNLM"/>
    </source>
</evidence>
<evidence type="ECO:0000313" key="5">
    <source>
        <dbReference type="Proteomes" id="UP000229307"/>
    </source>
</evidence>
<dbReference type="AlphaFoldDB" id="A0A2M7SDR8"/>
<name>A0A2M7SDR8_9BACT</name>